<dbReference type="InterPro" id="IPR036257">
    <property type="entry name" value="Cyt_c_oxidase_su2_TM_sf"/>
</dbReference>
<dbReference type="EMBL" id="JACIJK010000007">
    <property type="protein sequence ID" value="MBB5715658.1"/>
    <property type="molecule type" value="Genomic_DNA"/>
</dbReference>
<dbReference type="AlphaFoldDB" id="A0A7W9EWL3"/>
<evidence type="ECO:0000256" key="14">
    <source>
        <dbReference type="ARBA" id="ARBA00047816"/>
    </source>
</evidence>
<evidence type="ECO:0000256" key="11">
    <source>
        <dbReference type="ARBA" id="ARBA00023004"/>
    </source>
</evidence>
<gene>
    <name evidence="19" type="ORF">FHS94_002513</name>
</gene>
<dbReference type="GO" id="GO:0020037">
    <property type="term" value="F:heme binding"/>
    <property type="evidence" value="ECO:0007669"/>
    <property type="project" value="InterPro"/>
</dbReference>
<feature type="transmembrane region" description="Helical" evidence="16">
    <location>
        <begin position="83"/>
        <end position="104"/>
    </location>
</feature>
<dbReference type="PROSITE" id="PS51007">
    <property type="entry name" value="CYTC"/>
    <property type="match status" value="1"/>
</dbReference>
<comment type="subcellular location">
    <subcellularLocation>
        <location evidence="1">Membrane</location>
        <topology evidence="1">Multi-pass membrane protein</topology>
    </subcellularLocation>
</comment>
<evidence type="ECO:0000256" key="10">
    <source>
        <dbReference type="ARBA" id="ARBA00022989"/>
    </source>
</evidence>
<evidence type="ECO:0000256" key="2">
    <source>
        <dbReference type="ARBA" id="ARBA00007866"/>
    </source>
</evidence>
<evidence type="ECO:0000256" key="5">
    <source>
        <dbReference type="ARBA" id="ARBA00022617"/>
    </source>
</evidence>
<evidence type="ECO:0000256" key="15">
    <source>
        <dbReference type="PROSITE-ProRule" id="PRU00433"/>
    </source>
</evidence>
<dbReference type="InterPro" id="IPR034236">
    <property type="entry name" value="CuRO_CcO_Caa3_II"/>
</dbReference>
<dbReference type="GO" id="GO:0004129">
    <property type="term" value="F:cytochrome-c oxidase activity"/>
    <property type="evidence" value="ECO:0007669"/>
    <property type="project" value="UniProtKB-EC"/>
</dbReference>
<keyword evidence="10 16" id="KW-1133">Transmembrane helix</keyword>
<evidence type="ECO:0000313" key="19">
    <source>
        <dbReference type="EMBL" id="MBB5715658.1"/>
    </source>
</evidence>
<dbReference type="GO" id="GO:0016020">
    <property type="term" value="C:membrane"/>
    <property type="evidence" value="ECO:0007669"/>
    <property type="project" value="UniProtKB-SubCell"/>
</dbReference>
<dbReference type="SUPFAM" id="SSF49503">
    <property type="entry name" value="Cupredoxins"/>
    <property type="match status" value="1"/>
</dbReference>
<feature type="domain" description="Cytochrome c" evidence="18">
    <location>
        <begin position="241"/>
        <end position="331"/>
    </location>
</feature>
<evidence type="ECO:0000259" key="17">
    <source>
        <dbReference type="PROSITE" id="PS50857"/>
    </source>
</evidence>
<dbReference type="PROSITE" id="PS50857">
    <property type="entry name" value="COX2_CUA"/>
    <property type="match status" value="1"/>
</dbReference>
<evidence type="ECO:0000256" key="13">
    <source>
        <dbReference type="ARBA" id="ARBA00023136"/>
    </source>
</evidence>
<comment type="caution">
    <text evidence="19">The sequence shown here is derived from an EMBL/GenBank/DDBJ whole genome shotgun (WGS) entry which is preliminary data.</text>
</comment>
<dbReference type="InterPro" id="IPR001505">
    <property type="entry name" value="Copper_CuA"/>
</dbReference>
<name>A0A7W9EWL3_9SPHN</name>
<dbReference type="Gene3D" id="2.60.40.420">
    <property type="entry name" value="Cupredoxins - blue copper proteins"/>
    <property type="match status" value="1"/>
</dbReference>
<keyword evidence="11 15" id="KW-0408">Iron</keyword>
<dbReference type="GO" id="GO:0005507">
    <property type="term" value="F:copper ion binding"/>
    <property type="evidence" value="ECO:0007669"/>
    <property type="project" value="InterPro"/>
</dbReference>
<keyword evidence="13 16" id="KW-0472">Membrane</keyword>
<keyword evidence="20" id="KW-1185">Reference proteome</keyword>
<evidence type="ECO:0000256" key="6">
    <source>
        <dbReference type="ARBA" id="ARBA00022692"/>
    </source>
</evidence>
<keyword evidence="8" id="KW-1278">Translocase</keyword>
<dbReference type="Pfam" id="PF00034">
    <property type="entry name" value="Cytochrom_C"/>
    <property type="match status" value="1"/>
</dbReference>
<feature type="domain" description="Cytochrome oxidase subunit II copper A binding" evidence="17">
    <location>
        <begin position="114"/>
        <end position="230"/>
    </location>
</feature>
<dbReference type="Proteomes" id="UP000546200">
    <property type="component" value="Unassembled WGS sequence"/>
</dbReference>
<feature type="transmembrane region" description="Helical" evidence="16">
    <location>
        <begin position="33"/>
        <end position="62"/>
    </location>
</feature>
<dbReference type="PANTHER" id="PTHR22888:SF9">
    <property type="entry name" value="CYTOCHROME C OXIDASE SUBUNIT 2"/>
    <property type="match status" value="1"/>
</dbReference>
<keyword evidence="4" id="KW-0813">Transport</keyword>
<dbReference type="PANTHER" id="PTHR22888">
    <property type="entry name" value="CYTOCHROME C OXIDASE, SUBUNIT II"/>
    <property type="match status" value="1"/>
</dbReference>
<dbReference type="CDD" id="cd04213">
    <property type="entry name" value="CuRO_CcO_Caa3_II"/>
    <property type="match status" value="1"/>
</dbReference>
<organism evidence="19 20">
    <name type="scientific">Sphingomonas aerophila</name>
    <dbReference type="NCBI Taxonomy" id="1344948"/>
    <lineage>
        <taxon>Bacteria</taxon>
        <taxon>Pseudomonadati</taxon>
        <taxon>Pseudomonadota</taxon>
        <taxon>Alphaproteobacteria</taxon>
        <taxon>Sphingomonadales</taxon>
        <taxon>Sphingomonadaceae</taxon>
        <taxon>Sphingomonas</taxon>
    </lineage>
</organism>
<evidence type="ECO:0000256" key="3">
    <source>
        <dbReference type="ARBA" id="ARBA00012949"/>
    </source>
</evidence>
<keyword evidence="7 15" id="KW-0479">Metal-binding</keyword>
<evidence type="ECO:0000256" key="16">
    <source>
        <dbReference type="SAM" id="Phobius"/>
    </source>
</evidence>
<protein>
    <recommendedName>
        <fullName evidence="3">cytochrome-c oxidase</fullName>
        <ecNumber evidence="3">7.1.1.9</ecNumber>
    </recommendedName>
</protein>
<evidence type="ECO:0000256" key="4">
    <source>
        <dbReference type="ARBA" id="ARBA00022448"/>
    </source>
</evidence>
<dbReference type="EC" id="7.1.1.9" evidence="3"/>
<keyword evidence="12" id="KW-0186">Copper</keyword>
<evidence type="ECO:0000256" key="8">
    <source>
        <dbReference type="ARBA" id="ARBA00022967"/>
    </source>
</evidence>
<dbReference type="InterPro" id="IPR009056">
    <property type="entry name" value="Cyt_c-like_dom"/>
</dbReference>
<keyword evidence="9" id="KW-0249">Electron transport</keyword>
<dbReference type="InterPro" id="IPR036909">
    <property type="entry name" value="Cyt_c-like_dom_sf"/>
</dbReference>
<evidence type="ECO:0000256" key="12">
    <source>
        <dbReference type="ARBA" id="ARBA00023008"/>
    </source>
</evidence>
<evidence type="ECO:0000256" key="7">
    <source>
        <dbReference type="ARBA" id="ARBA00022723"/>
    </source>
</evidence>
<dbReference type="InterPro" id="IPR008972">
    <property type="entry name" value="Cupredoxin"/>
</dbReference>
<dbReference type="GO" id="GO:0042773">
    <property type="term" value="P:ATP synthesis coupled electron transport"/>
    <property type="evidence" value="ECO:0007669"/>
    <property type="project" value="TreeGrafter"/>
</dbReference>
<reference evidence="19 20" key="1">
    <citation type="submission" date="2020-08" db="EMBL/GenBank/DDBJ databases">
        <title>Genomic Encyclopedia of Type Strains, Phase IV (KMG-IV): sequencing the most valuable type-strain genomes for metagenomic binning, comparative biology and taxonomic classification.</title>
        <authorList>
            <person name="Goeker M."/>
        </authorList>
    </citation>
    <scope>NUCLEOTIDE SEQUENCE [LARGE SCALE GENOMIC DNA]</scope>
    <source>
        <strain evidence="19 20">DSM 100044</strain>
    </source>
</reference>
<keyword evidence="5 15" id="KW-0349">Heme</keyword>
<dbReference type="PROSITE" id="PS00078">
    <property type="entry name" value="COX2"/>
    <property type="match status" value="1"/>
</dbReference>
<evidence type="ECO:0000256" key="9">
    <source>
        <dbReference type="ARBA" id="ARBA00022982"/>
    </source>
</evidence>
<evidence type="ECO:0000313" key="20">
    <source>
        <dbReference type="Proteomes" id="UP000546200"/>
    </source>
</evidence>
<comment type="similarity">
    <text evidence="2">Belongs to the cytochrome c oxidase subunit 2 family.</text>
</comment>
<dbReference type="Pfam" id="PF00116">
    <property type="entry name" value="COX2"/>
    <property type="match status" value="1"/>
</dbReference>
<dbReference type="InterPro" id="IPR002429">
    <property type="entry name" value="CcO_II-like_C"/>
</dbReference>
<dbReference type="Gene3D" id="1.10.287.90">
    <property type="match status" value="1"/>
</dbReference>
<keyword evidence="6 16" id="KW-0812">Transmembrane</keyword>
<comment type="catalytic activity">
    <reaction evidence="14">
        <text>4 Fe(II)-[cytochrome c] + O2 + 8 H(+)(in) = 4 Fe(III)-[cytochrome c] + 2 H2O + 4 H(+)(out)</text>
        <dbReference type="Rhea" id="RHEA:11436"/>
        <dbReference type="Rhea" id="RHEA-COMP:10350"/>
        <dbReference type="Rhea" id="RHEA-COMP:14399"/>
        <dbReference type="ChEBI" id="CHEBI:15377"/>
        <dbReference type="ChEBI" id="CHEBI:15378"/>
        <dbReference type="ChEBI" id="CHEBI:15379"/>
        <dbReference type="ChEBI" id="CHEBI:29033"/>
        <dbReference type="ChEBI" id="CHEBI:29034"/>
        <dbReference type="EC" id="7.1.1.9"/>
    </reaction>
</comment>
<evidence type="ECO:0000259" key="18">
    <source>
        <dbReference type="PROSITE" id="PS51007"/>
    </source>
</evidence>
<proteinExistence type="inferred from homology"/>
<evidence type="ECO:0000256" key="1">
    <source>
        <dbReference type="ARBA" id="ARBA00004141"/>
    </source>
</evidence>
<dbReference type="PROSITE" id="PS51257">
    <property type="entry name" value="PROKAR_LIPOPROTEIN"/>
    <property type="match status" value="1"/>
</dbReference>
<accession>A0A7W9EWL3</accession>
<dbReference type="SUPFAM" id="SSF46626">
    <property type="entry name" value="Cytochrome c"/>
    <property type="match status" value="1"/>
</dbReference>
<dbReference type="InterPro" id="IPR045187">
    <property type="entry name" value="CcO_II"/>
</dbReference>
<sequence>MKRLPVGVLLALAGCSGVQSPLAPSGREADALFSLFGLMMVVCGAVYVLVMVGLGWSLWRVYRRRTVAADSVSISDRTLDRGVWIAAGIIIVGLTTLIIGSFIADRAMFRARGRDAMLVRVTGHQWWWRIQYRDPATGSWIETANELHLPVGGTTRMSLGSADVIHSFWVPNVAGKLDMIPGRRNLLDLTPRREGWFRGQCAEFCGLQHAHMALDVKVESPAAFNAWLAAQARPAMTPGNGIAARGASLFAGSCAACHVVGGTTAHGRAGPDLTHVATRRSIAAGTLAMTRNNLQGWIAQPQAIKPGTSMPAVPMNPTDINAVAAYLEGLK</sequence>
<dbReference type="RefSeq" id="WP_184058195.1">
    <property type="nucleotide sequence ID" value="NZ_JACIJK010000007.1"/>
</dbReference>